<dbReference type="KEGG" id="abm:ABSDF2505"/>
<evidence type="ECO:0000313" key="1">
    <source>
        <dbReference type="EMBL" id="CAP01815.1"/>
    </source>
</evidence>
<sequence>MTKKNNAPELHKYRGLTSTEQMVIHQMLISYVREENCRFNIIMTGTAEPYNLVKLTSINFENEASAIWVHFETITGEQIALPIDFLSRIEFSGQQEI</sequence>
<proteinExistence type="predicted"/>
<gene>
    <name evidence="1" type="ordered locus">ABSDF2505</name>
</gene>
<dbReference type="BioCyc" id="ABAU509170:GCL9-2049-MONOMER"/>
<organism evidence="1 2">
    <name type="scientific">Acinetobacter baumannii (strain SDF)</name>
    <dbReference type="NCBI Taxonomy" id="509170"/>
    <lineage>
        <taxon>Bacteria</taxon>
        <taxon>Pseudomonadati</taxon>
        <taxon>Pseudomonadota</taxon>
        <taxon>Gammaproteobacteria</taxon>
        <taxon>Moraxellales</taxon>
        <taxon>Moraxellaceae</taxon>
        <taxon>Acinetobacter</taxon>
        <taxon>Acinetobacter calcoaceticus/baumannii complex</taxon>
    </lineage>
</organism>
<name>B0VSZ7_ACIBS</name>
<dbReference type="Proteomes" id="UP000001741">
    <property type="component" value="Chromosome"/>
</dbReference>
<dbReference type="EMBL" id="CU468230">
    <property type="protein sequence ID" value="CAP01815.1"/>
    <property type="molecule type" value="Genomic_DNA"/>
</dbReference>
<dbReference type="HOGENOM" id="CLU_2353496_0_0_6"/>
<evidence type="ECO:0000313" key="2">
    <source>
        <dbReference type="Proteomes" id="UP000001741"/>
    </source>
</evidence>
<protein>
    <submittedName>
        <fullName evidence="1">Uncharacterized protein</fullName>
    </submittedName>
</protein>
<accession>B0VSZ7</accession>
<dbReference type="AlphaFoldDB" id="B0VSZ7"/>
<reference evidence="1 2" key="1">
    <citation type="journal article" date="2008" name="PLoS ONE">
        <title>Comparative analysis of Acinetobacters: three genomes for three lifestyles.</title>
        <authorList>
            <person name="Vallenet D."/>
            <person name="Nordmann P."/>
            <person name="Barbe V."/>
            <person name="Poirel L."/>
            <person name="Mangenot S."/>
            <person name="Bataille E."/>
            <person name="Dossat C."/>
            <person name="Gas S."/>
            <person name="Kreimeyer A."/>
            <person name="Lenoble P."/>
            <person name="Oztas S."/>
            <person name="Poulain J."/>
            <person name="Segurens B."/>
            <person name="Robert C."/>
            <person name="Abergel C."/>
            <person name="Claverie J.M."/>
            <person name="Raoult D."/>
            <person name="Medigue C."/>
            <person name="Weissenbach J."/>
            <person name="Cruveiller S."/>
        </authorList>
    </citation>
    <scope>NUCLEOTIDE SEQUENCE [LARGE SCALE GENOMIC DNA]</scope>
    <source>
        <strain evidence="1 2">SDF</strain>
    </source>
</reference>